<dbReference type="EMBL" id="FXTH01000009">
    <property type="protein sequence ID" value="SMO69160.1"/>
    <property type="molecule type" value="Genomic_DNA"/>
</dbReference>
<gene>
    <name evidence="2" type="ORF">SAMN06265218_109151</name>
</gene>
<name>A0A521DDX9_9BACT</name>
<sequence>MKQANVMSNGKLADTGIKVSVLVLCFFITDIHWSFAQQNEASTSAERNTDAEQEIINLSEEKWQWMADKNVDALENLFHEKAEFVHMGGSWGKEQELNIIESGGIWYKNADIHEVLVNIIDNTAILLNRISLLAEVGGNEVTNPFEVTEVYVKQNDEWKLASLSFTRLMNSEGH</sequence>
<reference evidence="2 3" key="1">
    <citation type="submission" date="2017-05" db="EMBL/GenBank/DDBJ databases">
        <authorList>
            <person name="Varghese N."/>
            <person name="Submissions S."/>
        </authorList>
    </citation>
    <scope>NUCLEOTIDE SEQUENCE [LARGE SCALE GENOMIC DNA]</scope>
    <source>
        <strain evidence="2 3">DSM 21194</strain>
    </source>
</reference>
<evidence type="ECO:0000313" key="2">
    <source>
        <dbReference type="EMBL" id="SMO69160.1"/>
    </source>
</evidence>
<protein>
    <recommendedName>
        <fullName evidence="1">DUF4440 domain-containing protein</fullName>
    </recommendedName>
</protein>
<dbReference type="Gene3D" id="3.10.450.50">
    <property type="match status" value="1"/>
</dbReference>
<dbReference type="SUPFAM" id="SSF54427">
    <property type="entry name" value="NTF2-like"/>
    <property type="match status" value="1"/>
</dbReference>
<dbReference type="AlphaFoldDB" id="A0A521DDX9"/>
<keyword evidence="3" id="KW-1185">Reference proteome</keyword>
<dbReference type="InterPro" id="IPR027843">
    <property type="entry name" value="DUF4440"/>
</dbReference>
<dbReference type="Pfam" id="PF14534">
    <property type="entry name" value="DUF4440"/>
    <property type="match status" value="1"/>
</dbReference>
<evidence type="ECO:0000259" key="1">
    <source>
        <dbReference type="Pfam" id="PF14534"/>
    </source>
</evidence>
<evidence type="ECO:0000313" key="3">
    <source>
        <dbReference type="Proteomes" id="UP000317593"/>
    </source>
</evidence>
<organism evidence="2 3">
    <name type="scientific">Fodinibius sediminis</name>
    <dbReference type="NCBI Taxonomy" id="1214077"/>
    <lineage>
        <taxon>Bacteria</taxon>
        <taxon>Pseudomonadati</taxon>
        <taxon>Balneolota</taxon>
        <taxon>Balneolia</taxon>
        <taxon>Balneolales</taxon>
        <taxon>Balneolaceae</taxon>
        <taxon>Fodinibius</taxon>
    </lineage>
</organism>
<dbReference type="Proteomes" id="UP000317593">
    <property type="component" value="Unassembled WGS sequence"/>
</dbReference>
<proteinExistence type="predicted"/>
<feature type="domain" description="DUF4440" evidence="1">
    <location>
        <begin position="55"/>
        <end position="160"/>
    </location>
</feature>
<dbReference type="InterPro" id="IPR032710">
    <property type="entry name" value="NTF2-like_dom_sf"/>
</dbReference>
<accession>A0A521DDX9</accession>